<sequence length="479" mass="54997">MADDNYVEKLYTYKYPTCTTNQDYSLEIPLKIPYHGNIKELAYRIMSSFKLPCYIEEDLIKSLDETVKEWTQNYYDERDDKLIESATTGNIEIEKIIKAWEKVYKEKTAEYAEPIGTTDEELFAAAYHRLVHSPSLEPILHAEHKYGKDVTEVIQIRNLEYEQLTQKQTDEMRVAVETLEVGSTEKSINEMAGRHFEEQSLLQGHWGSRVDALKLEQRRQYRNWIMGLLEEQQTNMIPTPVESPMIPMPIVPENCETSDCKGVKNTSDYPQLEEKLSSICQLTTEFHFPPMDEQLEKIRDDVKEAVAWRQIHHRDGNDIQVKKSTSSKTLQTGDVFISRHSNLAQVHVVFHLVVNDSLRSGDINSRHPAILGLRNILKTACCNDITTLTIPVLLVHEMTEDMTVAWCTKRAELVFKCVKGFMIEMASWGGAELKNLQFLVPKGMSEEVFGTLATMLPSIFRVSNPLVFKITDAPNTPKK</sequence>
<dbReference type="AlphaFoldDB" id="A0AA39KPK8"/>
<name>A0AA39KPK8_MICHY</name>
<evidence type="ECO:0000313" key="1">
    <source>
        <dbReference type="EMBL" id="KAK0169017.1"/>
    </source>
</evidence>
<dbReference type="PANTHER" id="PTHR16525:SF0">
    <property type="entry name" value="PROTEIN C12ORF4"/>
    <property type="match status" value="1"/>
</dbReference>
<dbReference type="PANTHER" id="PTHR16525">
    <property type="entry name" value="PROTEIN C12ORF4"/>
    <property type="match status" value="1"/>
</dbReference>
<evidence type="ECO:0000313" key="2">
    <source>
        <dbReference type="Proteomes" id="UP001168972"/>
    </source>
</evidence>
<dbReference type="Proteomes" id="UP001168972">
    <property type="component" value="Unassembled WGS sequence"/>
</dbReference>
<reference evidence="1" key="2">
    <citation type="submission" date="2023-03" db="EMBL/GenBank/DDBJ databases">
        <authorList>
            <person name="Inwood S.N."/>
            <person name="Skelly J.G."/>
            <person name="Guhlin J."/>
            <person name="Harrop T.W.R."/>
            <person name="Goldson S.G."/>
            <person name="Dearden P.K."/>
        </authorList>
    </citation>
    <scope>NUCLEOTIDE SEQUENCE</scope>
    <source>
        <strain evidence="1">Lincoln</strain>
        <tissue evidence="1">Whole body</tissue>
    </source>
</reference>
<dbReference type="EMBL" id="JAQQBR010001831">
    <property type="protein sequence ID" value="KAK0169017.1"/>
    <property type="molecule type" value="Genomic_DNA"/>
</dbReference>
<gene>
    <name evidence="1" type="ORF">PV327_002766</name>
</gene>
<reference evidence="1" key="1">
    <citation type="journal article" date="2023" name="bioRxiv">
        <title>Scaffold-level genome assemblies of two parasitoid biocontrol wasps reveal the parthenogenesis mechanism and an associated novel virus.</title>
        <authorList>
            <person name="Inwood S."/>
            <person name="Skelly J."/>
            <person name="Guhlin J."/>
            <person name="Harrop T."/>
            <person name="Goldson S."/>
            <person name="Dearden P."/>
        </authorList>
    </citation>
    <scope>NUCLEOTIDE SEQUENCE</scope>
    <source>
        <strain evidence="1">Lincoln</strain>
        <tissue evidence="1">Whole body</tissue>
    </source>
</reference>
<dbReference type="InterPro" id="IPR019311">
    <property type="entry name" value="Fy-3"/>
</dbReference>
<accession>A0AA39KPK8</accession>
<proteinExistence type="predicted"/>
<dbReference type="Pfam" id="PF10154">
    <property type="entry name" value="Fy-3"/>
    <property type="match status" value="2"/>
</dbReference>
<keyword evidence="2" id="KW-1185">Reference proteome</keyword>
<organism evidence="1 2">
    <name type="scientific">Microctonus hyperodae</name>
    <name type="common">Parasitoid wasp</name>
    <dbReference type="NCBI Taxonomy" id="165561"/>
    <lineage>
        <taxon>Eukaryota</taxon>
        <taxon>Metazoa</taxon>
        <taxon>Ecdysozoa</taxon>
        <taxon>Arthropoda</taxon>
        <taxon>Hexapoda</taxon>
        <taxon>Insecta</taxon>
        <taxon>Pterygota</taxon>
        <taxon>Neoptera</taxon>
        <taxon>Endopterygota</taxon>
        <taxon>Hymenoptera</taxon>
        <taxon>Apocrita</taxon>
        <taxon>Ichneumonoidea</taxon>
        <taxon>Braconidae</taxon>
        <taxon>Euphorinae</taxon>
        <taxon>Microctonus</taxon>
    </lineage>
</organism>
<dbReference type="GO" id="GO:0005737">
    <property type="term" value="C:cytoplasm"/>
    <property type="evidence" value="ECO:0007669"/>
    <property type="project" value="TreeGrafter"/>
</dbReference>
<protein>
    <submittedName>
        <fullName evidence="1">Uncharacterized protein</fullName>
    </submittedName>
</protein>
<comment type="caution">
    <text evidence="1">The sequence shown here is derived from an EMBL/GenBank/DDBJ whole genome shotgun (WGS) entry which is preliminary data.</text>
</comment>